<dbReference type="InterPro" id="IPR018060">
    <property type="entry name" value="HTH_AraC"/>
</dbReference>
<feature type="domain" description="HTH araC/xylS-type" evidence="3">
    <location>
        <begin position="223"/>
        <end position="321"/>
    </location>
</feature>
<dbReference type="InterPro" id="IPR009594">
    <property type="entry name" value="Tscrpt_reg_HTH_AraC_N"/>
</dbReference>
<dbReference type="PANTHER" id="PTHR43436">
    <property type="entry name" value="ARAC-FAMILY TRANSCRIPTIONAL REGULATOR"/>
    <property type="match status" value="1"/>
</dbReference>
<keyword evidence="2" id="KW-0804">Transcription</keyword>
<evidence type="ECO:0000256" key="2">
    <source>
        <dbReference type="ARBA" id="ARBA00023163"/>
    </source>
</evidence>
<dbReference type="Proteomes" id="UP000609323">
    <property type="component" value="Unassembled WGS sequence"/>
</dbReference>
<dbReference type="Pfam" id="PF06719">
    <property type="entry name" value="AraC_N"/>
    <property type="match status" value="1"/>
</dbReference>
<evidence type="ECO:0000313" key="4">
    <source>
        <dbReference type="EMBL" id="GGA25627.1"/>
    </source>
</evidence>
<accession>A0ABQ1FQ84</accession>
<dbReference type="Pfam" id="PF12833">
    <property type="entry name" value="HTH_18"/>
    <property type="match status" value="1"/>
</dbReference>
<dbReference type="PANTHER" id="PTHR43436:SF1">
    <property type="entry name" value="TRANSCRIPTIONAL REGULATORY PROTEIN"/>
    <property type="match status" value="1"/>
</dbReference>
<reference evidence="5" key="1">
    <citation type="journal article" date="2019" name="Int. J. Syst. Evol. Microbiol.">
        <title>The Global Catalogue of Microorganisms (GCM) 10K type strain sequencing project: providing services to taxonomists for standard genome sequencing and annotation.</title>
        <authorList>
            <consortium name="The Broad Institute Genomics Platform"/>
            <consortium name="The Broad Institute Genome Sequencing Center for Infectious Disease"/>
            <person name="Wu L."/>
            <person name="Ma J."/>
        </authorList>
    </citation>
    <scope>NUCLEOTIDE SEQUENCE [LARGE SCALE GENOMIC DNA]</scope>
    <source>
        <strain evidence="5">CGMCC 1.15044</strain>
    </source>
</reference>
<dbReference type="PROSITE" id="PS01124">
    <property type="entry name" value="HTH_ARAC_FAMILY_2"/>
    <property type="match status" value="1"/>
</dbReference>
<evidence type="ECO:0000256" key="1">
    <source>
        <dbReference type="ARBA" id="ARBA00023015"/>
    </source>
</evidence>
<keyword evidence="1" id="KW-0805">Transcription regulation</keyword>
<gene>
    <name evidence="4" type="ORF">GCM10010917_08230</name>
</gene>
<evidence type="ECO:0000313" key="5">
    <source>
        <dbReference type="Proteomes" id="UP000609323"/>
    </source>
</evidence>
<dbReference type="Gene3D" id="1.10.10.60">
    <property type="entry name" value="Homeodomain-like"/>
    <property type="match status" value="2"/>
</dbReference>
<dbReference type="InterPro" id="IPR009057">
    <property type="entry name" value="Homeodomain-like_sf"/>
</dbReference>
<keyword evidence="5" id="KW-1185">Reference proteome</keyword>
<organism evidence="4 5">
    <name type="scientific">Paenibacillus physcomitrellae</name>
    <dbReference type="NCBI Taxonomy" id="1619311"/>
    <lineage>
        <taxon>Bacteria</taxon>
        <taxon>Bacillati</taxon>
        <taxon>Bacillota</taxon>
        <taxon>Bacilli</taxon>
        <taxon>Bacillales</taxon>
        <taxon>Paenibacillaceae</taxon>
        <taxon>Paenibacillus</taxon>
    </lineage>
</organism>
<protein>
    <submittedName>
        <fullName evidence="4">AraC family transcriptional regulator</fullName>
    </submittedName>
</protein>
<proteinExistence type="predicted"/>
<dbReference type="EMBL" id="BMHF01000001">
    <property type="protein sequence ID" value="GGA25627.1"/>
    <property type="molecule type" value="Genomic_DNA"/>
</dbReference>
<dbReference type="SMART" id="SM00342">
    <property type="entry name" value="HTH_ARAC"/>
    <property type="match status" value="1"/>
</dbReference>
<comment type="caution">
    <text evidence="4">The sequence shown here is derived from an EMBL/GenBank/DDBJ whole genome shotgun (WGS) entry which is preliminary data.</text>
</comment>
<evidence type="ECO:0000259" key="3">
    <source>
        <dbReference type="PROSITE" id="PS01124"/>
    </source>
</evidence>
<sequence length="334" mass="36456">MHRQQSEGNQCDATGKAINMRERGKEDIPPELVSLRLMAGKLAKAEGENKVHIPFLSIYKHSLPSALASGVITPSYCLILQGAKTVHLGKEILSYQAGDFLASVIDVPATGQITGAVPEAPYLGLKVDFTIEEITAVMLESGFNKHFGNRQAQPGPAAFVGKSNADIIEIMTRLLKLLDKPDSLVAYLANLLKKELIFTLLAGEHGHLFFQRTLMDQEGTGIGKAIGWIKDNLSTAFAIEDLADMCSMSVSSFHHKFKAATTMGPLQYQKHLRLQEARRLLLNGVMNAGAAALHVGYESPSQFNREYRRLFGRPPAQDAKVMRSQLDAAGSLSI</sequence>
<dbReference type="SUPFAM" id="SSF46689">
    <property type="entry name" value="Homeodomain-like"/>
    <property type="match status" value="2"/>
</dbReference>
<name>A0ABQ1FQ84_9BACL</name>